<name>A0AAU7QE27_9GAMM</name>
<dbReference type="InterPro" id="IPR001670">
    <property type="entry name" value="ADH_Fe/GldA"/>
</dbReference>
<comment type="similarity">
    <text evidence="1">Belongs to the iron-containing alcohol dehydrogenase family.</text>
</comment>
<organism evidence="7">
    <name type="scientific">Acerihabitans sp. KWT182</name>
    <dbReference type="NCBI Taxonomy" id="3157919"/>
    <lineage>
        <taxon>Bacteria</taxon>
        <taxon>Pseudomonadati</taxon>
        <taxon>Pseudomonadota</taxon>
        <taxon>Gammaproteobacteria</taxon>
        <taxon>Enterobacterales</taxon>
        <taxon>Pectobacteriaceae</taxon>
        <taxon>Acerihabitans</taxon>
    </lineage>
</organism>
<evidence type="ECO:0000256" key="2">
    <source>
        <dbReference type="ARBA" id="ARBA00022723"/>
    </source>
</evidence>
<proteinExistence type="inferred from homology"/>
<dbReference type="Pfam" id="PF00465">
    <property type="entry name" value="Fe-ADH"/>
    <property type="match status" value="1"/>
</dbReference>
<feature type="binding site" evidence="5">
    <location>
        <position position="120"/>
    </location>
    <ligand>
        <name>NAD(+)</name>
        <dbReference type="ChEBI" id="CHEBI:57540"/>
    </ligand>
</feature>
<keyword evidence="2 4" id="KW-0479">Metal-binding</keyword>
<sequence>MRLSQVVRSGPGQYICETGALRYLSEKLTPFSRPCIIAGRQAFAAFQRFMPGQMNIPVLFYDGTASHEDMQRLAGLAADADVIIGIGGGRALDTAKGTAELLGSESILVPTVMGTCSACTPLSAVYHPDHTFKQVDYYRRSAYLVLLDLSLLIASPKAYFVGGIGDTLAKWYEAEAITRHYGRDDLSLFVTMGLAAAKTTLDTLLADTPAALADMDRGRATPAFRRVVEAVIAVAGMVGGCGGEYGRMAGAHAIHNALSYLPETHDILHGVKVAYGILVQLVATGDEEEVKKLMPFYKNNGFPYNFASLGITTKEAAAVATLAEFAAARRETFALAVADVSPAQIAAAIRRVEELARDKPNSAAL</sequence>
<accession>A0AAU7QE27</accession>
<evidence type="ECO:0000256" key="5">
    <source>
        <dbReference type="PIRSR" id="PIRSR000112-3"/>
    </source>
</evidence>
<protein>
    <submittedName>
        <fullName evidence="7">Iron-containing alcohol dehydrogenase family protein</fullName>
    </submittedName>
</protein>
<feature type="domain" description="Alcohol dehydrogenase iron-type/glycerol dehydrogenase GldA" evidence="6">
    <location>
        <begin position="11"/>
        <end position="148"/>
    </location>
</feature>
<dbReference type="AlphaFoldDB" id="A0AAU7QE27"/>
<evidence type="ECO:0000256" key="4">
    <source>
        <dbReference type="PIRSR" id="PIRSR000112-1"/>
    </source>
</evidence>
<dbReference type="GO" id="GO:0046872">
    <property type="term" value="F:metal ion binding"/>
    <property type="evidence" value="ECO:0007669"/>
    <property type="project" value="UniProtKB-KW"/>
</dbReference>
<gene>
    <name evidence="7" type="ORF">ABK905_10610</name>
</gene>
<comment type="cofactor">
    <cofactor evidence="4">
        <name>Zn(2+)</name>
        <dbReference type="ChEBI" id="CHEBI:29105"/>
    </cofactor>
    <text evidence="4">Binds 1 zinc ion per subunit.</text>
</comment>
<dbReference type="EMBL" id="CP157947">
    <property type="protein sequence ID" value="XBS71340.1"/>
    <property type="molecule type" value="Genomic_DNA"/>
</dbReference>
<dbReference type="InterPro" id="IPR016205">
    <property type="entry name" value="Glycerol_DH"/>
</dbReference>
<evidence type="ECO:0000313" key="7">
    <source>
        <dbReference type="EMBL" id="XBS71340.1"/>
    </source>
</evidence>
<dbReference type="Gene3D" id="3.40.50.1970">
    <property type="match status" value="1"/>
</dbReference>
<dbReference type="CDD" id="cd08172">
    <property type="entry name" value="GlyDH-like"/>
    <property type="match status" value="1"/>
</dbReference>
<keyword evidence="4" id="KW-0862">Zinc</keyword>
<dbReference type="SUPFAM" id="SSF56796">
    <property type="entry name" value="Dehydroquinate synthase-like"/>
    <property type="match status" value="1"/>
</dbReference>
<keyword evidence="5" id="KW-0520">NAD</keyword>
<reference evidence="7" key="1">
    <citation type="submission" date="2024-06" db="EMBL/GenBank/DDBJ databases">
        <authorList>
            <person name="Coelho C."/>
            <person name="Bento M."/>
            <person name="Garcia E."/>
            <person name="Camelo A."/>
            <person name="Brandao I."/>
            <person name="Espirito Santo C."/>
            <person name="Trovao J."/>
            <person name="Verissimo A."/>
            <person name="Costa J."/>
            <person name="Tiago I."/>
        </authorList>
    </citation>
    <scope>NUCLEOTIDE SEQUENCE</scope>
    <source>
        <strain evidence="7">KWT182</strain>
    </source>
</reference>
<evidence type="ECO:0000259" key="6">
    <source>
        <dbReference type="Pfam" id="PF00465"/>
    </source>
</evidence>
<dbReference type="GO" id="GO:0016614">
    <property type="term" value="F:oxidoreductase activity, acting on CH-OH group of donors"/>
    <property type="evidence" value="ECO:0007669"/>
    <property type="project" value="InterPro"/>
</dbReference>
<feature type="binding site" evidence="4">
    <location>
        <position position="252"/>
    </location>
    <ligand>
        <name>glycerol</name>
        <dbReference type="ChEBI" id="CHEBI:17754"/>
    </ligand>
</feature>
<feature type="binding site" evidence="5">
    <location>
        <begin position="89"/>
        <end position="93"/>
    </location>
    <ligand>
        <name>NAD(+)</name>
        <dbReference type="ChEBI" id="CHEBI:57540"/>
    </ligand>
</feature>
<feature type="binding site" evidence="4">
    <location>
        <position position="166"/>
    </location>
    <ligand>
        <name>glycerol</name>
        <dbReference type="ChEBI" id="CHEBI:17754"/>
    </ligand>
</feature>
<dbReference type="PANTHER" id="PTHR43616">
    <property type="entry name" value="GLYCEROL DEHYDROGENASE"/>
    <property type="match status" value="1"/>
</dbReference>
<feature type="binding site" evidence="5">
    <location>
        <position position="122"/>
    </location>
    <ligand>
        <name>NAD(+)</name>
        <dbReference type="ChEBI" id="CHEBI:57540"/>
    </ligand>
</feature>
<feature type="binding site" evidence="4">
    <location>
        <position position="269"/>
    </location>
    <ligand>
        <name>glycerol</name>
        <dbReference type="ChEBI" id="CHEBI:17754"/>
    </ligand>
</feature>
<evidence type="ECO:0000256" key="3">
    <source>
        <dbReference type="ARBA" id="ARBA00023002"/>
    </source>
</evidence>
<dbReference type="PANTHER" id="PTHR43616:SF3">
    <property type="entry name" value="HYDROXYCARBOXYLATE DEHYDROGENASE A"/>
    <property type="match status" value="1"/>
</dbReference>
<evidence type="ECO:0000256" key="1">
    <source>
        <dbReference type="ARBA" id="ARBA00007358"/>
    </source>
</evidence>
<dbReference type="PIRSF" id="PIRSF000112">
    <property type="entry name" value="Glycerol_dehydrogenase"/>
    <property type="match status" value="1"/>
</dbReference>
<dbReference type="Gene3D" id="1.20.1090.10">
    <property type="entry name" value="Dehydroquinate synthase-like - alpha domain"/>
    <property type="match status" value="1"/>
</dbReference>
<dbReference type="InterPro" id="IPR018211">
    <property type="entry name" value="ADH_Fe_CS"/>
</dbReference>
<feature type="binding site" evidence="5">
    <location>
        <position position="126"/>
    </location>
    <ligand>
        <name>NAD(+)</name>
        <dbReference type="ChEBI" id="CHEBI:57540"/>
    </ligand>
</feature>
<dbReference type="PROSITE" id="PS00913">
    <property type="entry name" value="ADH_IRON_1"/>
    <property type="match status" value="1"/>
</dbReference>
<keyword evidence="3" id="KW-0560">Oxidoreductase</keyword>